<evidence type="ECO:0000313" key="1">
    <source>
        <dbReference type="EMBL" id="KAF7510702.1"/>
    </source>
</evidence>
<sequence length="56" mass="6899">SNQKEQRFRRQQFPDVTEYGLLRDIITKCWYLEYGTKLWQTCWTGWMLQNVPVVDE</sequence>
<organism evidence="1 2">
    <name type="scientific">Endocarpon pusillum</name>
    <dbReference type="NCBI Taxonomy" id="364733"/>
    <lineage>
        <taxon>Eukaryota</taxon>
        <taxon>Fungi</taxon>
        <taxon>Dikarya</taxon>
        <taxon>Ascomycota</taxon>
        <taxon>Pezizomycotina</taxon>
        <taxon>Eurotiomycetes</taxon>
        <taxon>Chaetothyriomycetidae</taxon>
        <taxon>Verrucariales</taxon>
        <taxon>Verrucariaceae</taxon>
        <taxon>Endocarpon</taxon>
    </lineage>
</organism>
<dbReference type="OrthoDB" id="1668230at2759"/>
<gene>
    <name evidence="1" type="ORF">GJ744_006068</name>
</gene>
<accession>A0A8H7E630</accession>
<feature type="non-terminal residue" evidence="1">
    <location>
        <position position="56"/>
    </location>
</feature>
<dbReference type="Proteomes" id="UP000606974">
    <property type="component" value="Unassembled WGS sequence"/>
</dbReference>
<evidence type="ECO:0000313" key="2">
    <source>
        <dbReference type="Proteomes" id="UP000606974"/>
    </source>
</evidence>
<reference evidence="1" key="1">
    <citation type="submission" date="2020-02" db="EMBL/GenBank/DDBJ databases">
        <authorList>
            <person name="Palmer J.M."/>
        </authorList>
    </citation>
    <scope>NUCLEOTIDE SEQUENCE</scope>
    <source>
        <strain evidence="1">EPUS1.4</strain>
        <tissue evidence="1">Thallus</tissue>
    </source>
</reference>
<dbReference type="AlphaFoldDB" id="A0A8H7E630"/>
<protein>
    <submittedName>
        <fullName evidence="1">Uncharacterized protein</fullName>
    </submittedName>
</protein>
<name>A0A8H7E630_9EURO</name>
<comment type="caution">
    <text evidence="1">The sequence shown here is derived from an EMBL/GenBank/DDBJ whole genome shotgun (WGS) entry which is preliminary data.</text>
</comment>
<keyword evidence="2" id="KW-1185">Reference proteome</keyword>
<dbReference type="EMBL" id="JAACFV010000027">
    <property type="protein sequence ID" value="KAF7510702.1"/>
    <property type="molecule type" value="Genomic_DNA"/>
</dbReference>
<proteinExistence type="predicted"/>